<organism evidence="1 2">
    <name type="scientific">Roseburia inulinivorans</name>
    <dbReference type="NCBI Taxonomy" id="360807"/>
    <lineage>
        <taxon>Bacteria</taxon>
        <taxon>Bacillati</taxon>
        <taxon>Bacillota</taxon>
        <taxon>Clostridia</taxon>
        <taxon>Lachnospirales</taxon>
        <taxon>Lachnospiraceae</taxon>
        <taxon>Roseburia</taxon>
    </lineage>
</organism>
<dbReference type="AlphaFoldDB" id="A0A414LYM4"/>
<name>A0A414LYM4_9FIRM</name>
<evidence type="ECO:0000313" key="1">
    <source>
        <dbReference type="EMBL" id="RHF00029.1"/>
    </source>
</evidence>
<dbReference type="RefSeq" id="WP_118929705.1">
    <property type="nucleotide sequence ID" value="NZ_QSKW01000002.1"/>
</dbReference>
<evidence type="ECO:0000313" key="2">
    <source>
        <dbReference type="Proteomes" id="UP000286271"/>
    </source>
</evidence>
<reference evidence="1 2" key="1">
    <citation type="submission" date="2018-08" db="EMBL/GenBank/DDBJ databases">
        <title>A genome reference for cultivated species of the human gut microbiota.</title>
        <authorList>
            <person name="Zou Y."/>
            <person name="Xue W."/>
            <person name="Luo G."/>
        </authorList>
    </citation>
    <scope>NUCLEOTIDE SEQUENCE [LARGE SCALE GENOMIC DNA]</scope>
    <source>
        <strain evidence="1 2">AM27-11</strain>
    </source>
</reference>
<comment type="caution">
    <text evidence="1">The sequence shown here is derived from an EMBL/GenBank/DDBJ whole genome shotgun (WGS) entry which is preliminary data.</text>
</comment>
<proteinExistence type="predicted"/>
<sequence length="146" mass="17075">MEKYEEVAASRFDDWEVLSKGENRRKACSIHLGGVYIECLLKGMLCSQCSVAEGTTESQWIVNGDSYRRPGHGLKLSLYTSYLSDVYDDMSDETQEALEYLDAPEEIGYIDYRYICEDDIDEQVFEKWMEKFIIVFEYLEHKKCEV</sequence>
<gene>
    <name evidence="1" type="ORF">DW707_02150</name>
</gene>
<dbReference type="EMBL" id="QSKW01000002">
    <property type="protein sequence ID" value="RHF00029.1"/>
    <property type="molecule type" value="Genomic_DNA"/>
</dbReference>
<accession>A0A414LYM4</accession>
<protein>
    <submittedName>
        <fullName evidence="1">Uncharacterized protein</fullName>
    </submittedName>
</protein>
<dbReference type="Proteomes" id="UP000286271">
    <property type="component" value="Unassembled WGS sequence"/>
</dbReference>